<proteinExistence type="predicted"/>
<keyword evidence="2" id="KW-1185">Reference proteome</keyword>
<dbReference type="SUPFAM" id="SSF49401">
    <property type="entry name" value="Bacterial adhesins"/>
    <property type="match status" value="1"/>
</dbReference>
<accession>M1SS00</accession>
<dbReference type="KEGG" id="mmk:MU9_3487"/>
<name>M1SS00_MORMO</name>
<dbReference type="HOGENOM" id="CLU_1388862_0_0_6"/>
<organism evidence="1 2">
    <name type="scientific">Morganella morganii subsp. morganii KT</name>
    <dbReference type="NCBI Taxonomy" id="1124991"/>
    <lineage>
        <taxon>Bacteria</taxon>
        <taxon>Pseudomonadati</taxon>
        <taxon>Pseudomonadota</taxon>
        <taxon>Gammaproteobacteria</taxon>
        <taxon>Enterobacterales</taxon>
        <taxon>Morganellaceae</taxon>
        <taxon>Morganella</taxon>
    </lineage>
</organism>
<evidence type="ECO:0008006" key="3">
    <source>
        <dbReference type="Google" id="ProtNLM"/>
    </source>
</evidence>
<dbReference type="InterPro" id="IPR036937">
    <property type="entry name" value="Adhesion_dom_fimbrial_sf"/>
</dbReference>
<sequence>MTFIKRFNRQAAHTLLPGWMLLAVVSLTVFPAQGKTGDENRLKINISGTVIATGRCTFSNQSSPDINFGDIRFSSVSGVNNITGSYIRPLDSGMTCTGDTAGKTRFRLDSARGDTVDDAGHKLLPVSVGSTPVINANLGIRLLVNGKQQDINTDFNVDILNLPKLQAELVQVHPDDNTWINGQSITSQAILTMTFD</sequence>
<dbReference type="InterPro" id="IPR008966">
    <property type="entry name" value="Adhesion_dom_sf"/>
</dbReference>
<dbReference type="GeneID" id="93359156"/>
<reference evidence="1 2" key="1">
    <citation type="journal article" date="2012" name="BMC Genomics">
        <title>Whole-genome sequencing and identification of Morganella morganii KT pathogenicity-related genes.</title>
        <authorList>
            <person name="Chen Y.T."/>
            <person name="Peng H.L."/>
            <person name="Shia W.C."/>
            <person name="Hsu F.R."/>
            <person name="Ken C.F."/>
            <person name="Tsao Y.M."/>
            <person name="Chen C.H."/>
            <person name="Liu C.E."/>
            <person name="Hsieh M.F."/>
            <person name="Chen H.C."/>
            <person name="Tang C.Y."/>
            <person name="Ku T.H."/>
        </authorList>
    </citation>
    <scope>NUCLEOTIDE SEQUENCE [LARGE SCALE GENOMIC DNA]</scope>
    <source>
        <strain evidence="1 2">KT</strain>
    </source>
</reference>
<dbReference type="Proteomes" id="UP000011834">
    <property type="component" value="Chromosome"/>
</dbReference>
<protein>
    <recommendedName>
        <fullName evidence="3">Fimbrial protein</fullName>
    </recommendedName>
</protein>
<dbReference type="RefSeq" id="WP_015423000.1">
    <property type="nucleotide sequence ID" value="NC_020418.1"/>
</dbReference>
<dbReference type="AlphaFoldDB" id="M1SS00"/>
<gene>
    <name evidence="1" type="ORF">MU9_3487</name>
</gene>
<evidence type="ECO:0000313" key="2">
    <source>
        <dbReference type="Proteomes" id="UP000011834"/>
    </source>
</evidence>
<dbReference type="GO" id="GO:0007155">
    <property type="term" value="P:cell adhesion"/>
    <property type="evidence" value="ECO:0007669"/>
    <property type="project" value="InterPro"/>
</dbReference>
<dbReference type="GO" id="GO:0009289">
    <property type="term" value="C:pilus"/>
    <property type="evidence" value="ECO:0007669"/>
    <property type="project" value="InterPro"/>
</dbReference>
<dbReference type="eggNOG" id="COG3539">
    <property type="taxonomic scope" value="Bacteria"/>
</dbReference>
<dbReference type="EMBL" id="CP004345">
    <property type="protein sequence ID" value="AGG32531.1"/>
    <property type="molecule type" value="Genomic_DNA"/>
</dbReference>
<evidence type="ECO:0000313" key="1">
    <source>
        <dbReference type="EMBL" id="AGG32531.1"/>
    </source>
</evidence>
<dbReference type="Gene3D" id="2.60.40.1090">
    <property type="entry name" value="Fimbrial-type adhesion domain"/>
    <property type="match status" value="1"/>
</dbReference>